<dbReference type="InterPro" id="IPR058624">
    <property type="entry name" value="MdtA-like_HH"/>
</dbReference>
<feature type="signal peptide" evidence="6">
    <location>
        <begin position="1"/>
        <end position="32"/>
    </location>
</feature>
<name>A0A1T4W6C8_9BACT</name>
<dbReference type="Pfam" id="PF25954">
    <property type="entry name" value="Beta-barrel_RND_2"/>
    <property type="match status" value="1"/>
</dbReference>
<dbReference type="Proteomes" id="UP000190027">
    <property type="component" value="Unassembled WGS sequence"/>
</dbReference>
<dbReference type="Gene3D" id="2.40.420.20">
    <property type="match status" value="1"/>
</dbReference>
<dbReference type="InterPro" id="IPR058792">
    <property type="entry name" value="Beta-barrel_RND_2"/>
</dbReference>
<dbReference type="Pfam" id="PF25876">
    <property type="entry name" value="HH_MFP_RND"/>
    <property type="match status" value="1"/>
</dbReference>
<evidence type="ECO:0000256" key="4">
    <source>
        <dbReference type="SAM" id="Coils"/>
    </source>
</evidence>
<feature type="coiled-coil region" evidence="4">
    <location>
        <begin position="115"/>
        <end position="159"/>
    </location>
</feature>
<protein>
    <submittedName>
        <fullName evidence="11">Membrane fusion protein, multidrug efflux system</fullName>
    </submittedName>
</protein>
<keyword evidence="3" id="KW-0813">Transport</keyword>
<dbReference type="STRING" id="1121449.SAMN02745704_00332"/>
<evidence type="ECO:0000259" key="8">
    <source>
        <dbReference type="Pfam" id="PF25917"/>
    </source>
</evidence>
<evidence type="ECO:0000313" key="11">
    <source>
        <dbReference type="EMBL" id="SKA72271.1"/>
    </source>
</evidence>
<dbReference type="Pfam" id="PF25967">
    <property type="entry name" value="RND-MFP_C"/>
    <property type="match status" value="1"/>
</dbReference>
<dbReference type="AlphaFoldDB" id="A0A1T4W6C8"/>
<feature type="chain" id="PRO_5013205065" evidence="6">
    <location>
        <begin position="33"/>
        <end position="403"/>
    </location>
</feature>
<keyword evidence="4" id="KW-0175">Coiled coil</keyword>
<dbReference type="InterPro" id="IPR058627">
    <property type="entry name" value="MdtA-like_C"/>
</dbReference>
<dbReference type="GO" id="GO:1990281">
    <property type="term" value="C:efflux pump complex"/>
    <property type="evidence" value="ECO:0007669"/>
    <property type="project" value="TreeGrafter"/>
</dbReference>
<dbReference type="GO" id="GO:0015562">
    <property type="term" value="F:efflux transmembrane transporter activity"/>
    <property type="evidence" value="ECO:0007669"/>
    <property type="project" value="TreeGrafter"/>
</dbReference>
<evidence type="ECO:0000259" key="9">
    <source>
        <dbReference type="Pfam" id="PF25954"/>
    </source>
</evidence>
<evidence type="ECO:0000256" key="2">
    <source>
        <dbReference type="ARBA" id="ARBA00009477"/>
    </source>
</evidence>
<dbReference type="Gene3D" id="2.40.30.170">
    <property type="match status" value="1"/>
</dbReference>
<feature type="domain" description="Multidrug resistance protein MdtA-like C-terminal permuted SH3" evidence="10">
    <location>
        <begin position="293"/>
        <end position="352"/>
    </location>
</feature>
<dbReference type="Gene3D" id="1.10.287.470">
    <property type="entry name" value="Helix hairpin bin"/>
    <property type="match status" value="1"/>
</dbReference>
<gene>
    <name evidence="11" type="ORF">SAMN02745704_00332</name>
</gene>
<dbReference type="SUPFAM" id="SSF111369">
    <property type="entry name" value="HlyD-like secretion proteins"/>
    <property type="match status" value="1"/>
</dbReference>
<evidence type="ECO:0000259" key="10">
    <source>
        <dbReference type="Pfam" id="PF25967"/>
    </source>
</evidence>
<evidence type="ECO:0000256" key="6">
    <source>
        <dbReference type="SAM" id="SignalP"/>
    </source>
</evidence>
<dbReference type="PANTHER" id="PTHR30469">
    <property type="entry name" value="MULTIDRUG RESISTANCE PROTEIN MDTA"/>
    <property type="match status" value="1"/>
</dbReference>
<evidence type="ECO:0000313" key="12">
    <source>
        <dbReference type="Proteomes" id="UP000190027"/>
    </source>
</evidence>
<reference evidence="11 12" key="1">
    <citation type="submission" date="2017-02" db="EMBL/GenBank/DDBJ databases">
        <authorList>
            <person name="Peterson S.W."/>
        </authorList>
    </citation>
    <scope>NUCLEOTIDE SEQUENCE [LARGE SCALE GENOMIC DNA]</scope>
    <source>
        <strain evidence="11 12">DSM 16080</strain>
    </source>
</reference>
<feature type="domain" description="CusB-like beta-barrel" evidence="9">
    <location>
        <begin position="216"/>
        <end position="288"/>
    </location>
</feature>
<feature type="domain" description="Multidrug resistance protein MdtA-like alpha-helical hairpin" evidence="7">
    <location>
        <begin position="115"/>
        <end position="171"/>
    </location>
</feature>
<feature type="domain" description="Multidrug resistance protein MdtA-like barrel-sandwich hybrid" evidence="8">
    <location>
        <begin position="83"/>
        <end position="207"/>
    </location>
</feature>
<dbReference type="RefSeq" id="WP_078715907.1">
    <property type="nucleotide sequence ID" value="NZ_FUYC01000001.1"/>
</dbReference>
<keyword evidence="6" id="KW-0732">Signal</keyword>
<dbReference type="EMBL" id="FUYC01000001">
    <property type="protein sequence ID" value="SKA72271.1"/>
    <property type="molecule type" value="Genomic_DNA"/>
</dbReference>
<dbReference type="InterPro" id="IPR006143">
    <property type="entry name" value="RND_pump_MFP"/>
</dbReference>
<evidence type="ECO:0000256" key="3">
    <source>
        <dbReference type="ARBA" id="ARBA00022448"/>
    </source>
</evidence>
<comment type="similarity">
    <text evidence="2">Belongs to the membrane fusion protein (MFP) (TC 8.A.1) family.</text>
</comment>
<comment type="subcellular location">
    <subcellularLocation>
        <location evidence="1">Cell envelope</location>
    </subcellularLocation>
</comment>
<dbReference type="FunFam" id="2.40.30.170:FF:000010">
    <property type="entry name" value="Efflux RND transporter periplasmic adaptor subunit"/>
    <property type="match status" value="1"/>
</dbReference>
<evidence type="ECO:0000256" key="1">
    <source>
        <dbReference type="ARBA" id="ARBA00004196"/>
    </source>
</evidence>
<keyword evidence="12" id="KW-1185">Reference proteome</keyword>
<proteinExistence type="inferred from homology"/>
<organism evidence="11 12">
    <name type="scientific">Paucidesulfovibrio gracilis DSM 16080</name>
    <dbReference type="NCBI Taxonomy" id="1121449"/>
    <lineage>
        <taxon>Bacteria</taxon>
        <taxon>Pseudomonadati</taxon>
        <taxon>Thermodesulfobacteriota</taxon>
        <taxon>Desulfovibrionia</taxon>
        <taxon>Desulfovibrionales</taxon>
        <taxon>Desulfovibrionaceae</taxon>
        <taxon>Paucidesulfovibrio</taxon>
    </lineage>
</organism>
<dbReference type="NCBIfam" id="TIGR01730">
    <property type="entry name" value="RND_mfp"/>
    <property type="match status" value="1"/>
</dbReference>
<evidence type="ECO:0000259" key="7">
    <source>
        <dbReference type="Pfam" id="PF25876"/>
    </source>
</evidence>
<dbReference type="OrthoDB" id="9800209at2"/>
<accession>A0A1T4W6C8</accession>
<dbReference type="Pfam" id="PF25917">
    <property type="entry name" value="BSH_RND"/>
    <property type="match status" value="1"/>
</dbReference>
<dbReference type="InterPro" id="IPR058625">
    <property type="entry name" value="MdtA-like_BSH"/>
</dbReference>
<evidence type="ECO:0000256" key="5">
    <source>
        <dbReference type="SAM" id="MobiDB-lite"/>
    </source>
</evidence>
<sequence length="403" mass="43644">MFHFHSPPNRASRTWPALLLCLFAALLLSACGDDQPDATAQAQAESTPPPSSRAVSVLVTEVRPVTLRDVLTLPGATEPQHDVTVSAERGGRVEWVGPTEGDSVRQGEIIAKIDMDKAEADLAKARSAYELAVKQAKRRKQLRAKNLLSQEELDQANTDLESATSDLTQAQVYYDQGLVASPISGRVNDLAVDPGEYLNTGQAVAELVNISRIRIYVNVPELDVRYLHVGQRVKVTVDAYPNEVWDGEVDFVAYKADESTKTFRTRVVVDNDDSRIRPGMLARVRLERRVVKDAVSAPLFAIVDKGGERILFVEENGVARSRAIEIGFIDGDRAQILHGLKLGEQLIVSGQDAVEEGVSVEAQPVGDALPGADLSEVDPNGADPESRILSTPEQHAATAGGSE</sequence>
<feature type="region of interest" description="Disordered" evidence="5">
    <location>
        <begin position="365"/>
        <end position="403"/>
    </location>
</feature>
<dbReference type="PANTHER" id="PTHR30469:SF15">
    <property type="entry name" value="HLYD FAMILY OF SECRETION PROTEINS"/>
    <property type="match status" value="1"/>
</dbReference>